<evidence type="ECO:0000256" key="4">
    <source>
        <dbReference type="ARBA" id="ARBA00023136"/>
    </source>
</evidence>
<dbReference type="SUPFAM" id="SSF81321">
    <property type="entry name" value="Family A G protein-coupled receptor-like"/>
    <property type="match status" value="1"/>
</dbReference>
<evidence type="ECO:0008006" key="9">
    <source>
        <dbReference type="Google" id="ProtNLM"/>
    </source>
</evidence>
<sequence>MQTISNQLWAVTSAVGAGFCLLVIVVASIVWIHPRSRPHLDRVSFRMVMYALAANTLFGTSSAIGGELTGPSWGCGFSIFVLQITLEFSSFMLFCIALNLQLVVVHGCNGRAMEKFYVIGSIAMAAALTVPTYAAGQYGWDPLEKDCWYTNDNREQRLAWQIGTQMAWTLLTVLGEISCSLTVMIFMLRHHLRQRRNFLVVSQISSRPGCFEGKEPSLSAPPQLIYANNYKNIIMRVALYPLVSCAVNLVSVVTALHSTVSNGILDQTDYNVLLLSDFLYGGRAVVYALLAASDPALVRGIKALISHIYTTRLSNAFGGTGASTMEEQLSSMPKRRRENMTVTVELTMCHSPPAEPMAASLNSDADIKNRTGLGHRTDENFIGVEQVSPQILKDFRHEDVELDELPVMDVELGREGVRDVDFCLADRAHETSERRLRDSRRREEMRRDEHEAFKRQI</sequence>
<keyword evidence="4 6" id="KW-0472">Membrane</keyword>
<keyword evidence="3 6" id="KW-1133">Transmembrane helix</keyword>
<evidence type="ECO:0000256" key="3">
    <source>
        <dbReference type="ARBA" id="ARBA00022989"/>
    </source>
</evidence>
<comment type="subcellular location">
    <subcellularLocation>
        <location evidence="1">Membrane</location>
        <topology evidence="1">Multi-pass membrane protein</topology>
    </subcellularLocation>
</comment>
<evidence type="ECO:0000256" key="5">
    <source>
        <dbReference type="SAM" id="MobiDB-lite"/>
    </source>
</evidence>
<dbReference type="GO" id="GO:0005886">
    <property type="term" value="C:plasma membrane"/>
    <property type="evidence" value="ECO:0007669"/>
    <property type="project" value="TreeGrafter"/>
</dbReference>
<dbReference type="PANTHER" id="PTHR23112">
    <property type="entry name" value="G PROTEIN-COUPLED RECEPTOR 157-RELATED"/>
    <property type="match status" value="1"/>
</dbReference>
<dbReference type="Gene3D" id="1.20.1070.10">
    <property type="entry name" value="Rhodopsin 7-helix transmembrane proteins"/>
    <property type="match status" value="1"/>
</dbReference>
<evidence type="ECO:0000256" key="6">
    <source>
        <dbReference type="SAM" id="Phobius"/>
    </source>
</evidence>
<feature type="transmembrane region" description="Helical" evidence="6">
    <location>
        <begin position="43"/>
        <end position="65"/>
    </location>
</feature>
<proteinExistence type="predicted"/>
<protein>
    <recommendedName>
        <fullName evidence="9">G-protein coupled receptors family 2 profile 2 domain-containing protein</fullName>
    </recommendedName>
</protein>
<feature type="transmembrane region" description="Helical" evidence="6">
    <location>
        <begin position="116"/>
        <end position="136"/>
    </location>
</feature>
<reference evidence="8" key="1">
    <citation type="journal article" date="2012" name="Science">
        <title>The Paleozoic origin of enzymatic lignin decomposition reconstructed from 31 fungal genomes.</title>
        <authorList>
            <person name="Floudas D."/>
            <person name="Binder M."/>
            <person name="Riley R."/>
            <person name="Barry K."/>
            <person name="Blanchette R.A."/>
            <person name="Henrissat B."/>
            <person name="Martinez A.T."/>
            <person name="Otillar R."/>
            <person name="Spatafora J.W."/>
            <person name="Yadav J.S."/>
            <person name="Aerts A."/>
            <person name="Benoit I."/>
            <person name="Boyd A."/>
            <person name="Carlson A."/>
            <person name="Copeland A."/>
            <person name="Coutinho P.M."/>
            <person name="de Vries R.P."/>
            <person name="Ferreira P."/>
            <person name="Findley K."/>
            <person name="Foster B."/>
            <person name="Gaskell J."/>
            <person name="Glotzer D."/>
            <person name="Gorecki P."/>
            <person name="Heitman J."/>
            <person name="Hesse C."/>
            <person name="Hori C."/>
            <person name="Igarashi K."/>
            <person name="Jurgens J.A."/>
            <person name="Kallen N."/>
            <person name="Kersten P."/>
            <person name="Kohler A."/>
            <person name="Kuees U."/>
            <person name="Kumar T.K.A."/>
            <person name="Kuo A."/>
            <person name="LaButti K."/>
            <person name="Larrondo L.F."/>
            <person name="Lindquist E."/>
            <person name="Ling A."/>
            <person name="Lombard V."/>
            <person name="Lucas S."/>
            <person name="Lundell T."/>
            <person name="Martin R."/>
            <person name="McLaughlin D.J."/>
            <person name="Morgenstern I."/>
            <person name="Morin E."/>
            <person name="Murat C."/>
            <person name="Nagy L.G."/>
            <person name="Nolan M."/>
            <person name="Ohm R.A."/>
            <person name="Patyshakuliyeva A."/>
            <person name="Rokas A."/>
            <person name="Ruiz-Duenas F.J."/>
            <person name="Sabat G."/>
            <person name="Salamov A."/>
            <person name="Samejima M."/>
            <person name="Schmutz J."/>
            <person name="Slot J.C."/>
            <person name="St John F."/>
            <person name="Stenlid J."/>
            <person name="Sun H."/>
            <person name="Sun S."/>
            <person name="Syed K."/>
            <person name="Tsang A."/>
            <person name="Wiebenga A."/>
            <person name="Young D."/>
            <person name="Pisabarro A."/>
            <person name="Eastwood D.C."/>
            <person name="Martin F."/>
            <person name="Cullen D."/>
            <person name="Grigoriev I.V."/>
            <person name="Hibbett D.S."/>
        </authorList>
    </citation>
    <scope>NUCLEOTIDE SEQUENCE [LARGE SCALE GENOMIC DNA]</scope>
    <source>
        <strain evidence="8">FP-91666</strain>
    </source>
</reference>
<evidence type="ECO:0000313" key="8">
    <source>
        <dbReference type="Proteomes" id="UP000053927"/>
    </source>
</evidence>
<feature type="transmembrane region" description="Helical" evidence="6">
    <location>
        <begin position="237"/>
        <end position="258"/>
    </location>
</feature>
<feature type="region of interest" description="Disordered" evidence="5">
    <location>
        <begin position="437"/>
        <end position="457"/>
    </location>
</feature>
<dbReference type="GeneID" id="18804220"/>
<dbReference type="Proteomes" id="UP000053927">
    <property type="component" value="Unassembled WGS sequence"/>
</dbReference>
<dbReference type="EMBL" id="JH687405">
    <property type="protein sequence ID" value="EIM79406.1"/>
    <property type="molecule type" value="Genomic_DNA"/>
</dbReference>
<gene>
    <name evidence="7" type="ORF">STEHIDRAFT_173143</name>
</gene>
<feature type="transmembrane region" description="Helical" evidence="6">
    <location>
        <begin position="278"/>
        <end position="298"/>
    </location>
</feature>
<evidence type="ECO:0000256" key="1">
    <source>
        <dbReference type="ARBA" id="ARBA00004141"/>
    </source>
</evidence>
<dbReference type="KEGG" id="shs:STEHIDRAFT_173143"/>
<dbReference type="GO" id="GO:0007189">
    <property type="term" value="P:adenylate cyclase-activating G protein-coupled receptor signaling pathway"/>
    <property type="evidence" value="ECO:0007669"/>
    <property type="project" value="TreeGrafter"/>
</dbReference>
<organism evidence="7 8">
    <name type="scientific">Stereum hirsutum (strain FP-91666)</name>
    <name type="common">White-rot fungus</name>
    <dbReference type="NCBI Taxonomy" id="721885"/>
    <lineage>
        <taxon>Eukaryota</taxon>
        <taxon>Fungi</taxon>
        <taxon>Dikarya</taxon>
        <taxon>Basidiomycota</taxon>
        <taxon>Agaricomycotina</taxon>
        <taxon>Agaricomycetes</taxon>
        <taxon>Russulales</taxon>
        <taxon>Stereaceae</taxon>
        <taxon>Stereum</taxon>
    </lineage>
</organism>
<feature type="transmembrane region" description="Helical" evidence="6">
    <location>
        <begin position="166"/>
        <end position="188"/>
    </location>
</feature>
<dbReference type="AlphaFoldDB" id="R7RVX3"/>
<keyword evidence="2 6" id="KW-0812">Transmembrane</keyword>
<dbReference type="GO" id="GO:0004930">
    <property type="term" value="F:G protein-coupled receptor activity"/>
    <property type="evidence" value="ECO:0007669"/>
    <property type="project" value="TreeGrafter"/>
</dbReference>
<feature type="transmembrane region" description="Helical" evidence="6">
    <location>
        <begin position="77"/>
        <end position="104"/>
    </location>
</feature>
<name>R7RVX3_STEHR</name>
<accession>R7RVX3</accession>
<feature type="transmembrane region" description="Helical" evidence="6">
    <location>
        <begin position="6"/>
        <end position="31"/>
    </location>
</feature>
<dbReference type="OrthoDB" id="3251871at2759"/>
<keyword evidence="8" id="KW-1185">Reference proteome</keyword>
<dbReference type="eggNOG" id="ENOG502S939">
    <property type="taxonomic scope" value="Eukaryota"/>
</dbReference>
<evidence type="ECO:0000256" key="2">
    <source>
        <dbReference type="ARBA" id="ARBA00022692"/>
    </source>
</evidence>
<dbReference type="PANTHER" id="PTHR23112:SF0">
    <property type="entry name" value="TRANSMEMBRANE PROTEIN 116"/>
    <property type="match status" value="1"/>
</dbReference>
<evidence type="ECO:0000313" key="7">
    <source>
        <dbReference type="EMBL" id="EIM79406.1"/>
    </source>
</evidence>
<dbReference type="RefSeq" id="XP_007311536.1">
    <property type="nucleotide sequence ID" value="XM_007311474.1"/>
</dbReference>